<dbReference type="Gene3D" id="2.60.40.1180">
    <property type="entry name" value="Golgi alpha-mannosidase II"/>
    <property type="match status" value="1"/>
</dbReference>
<keyword evidence="8 10" id="KW-0320">Glycogen biosynthesis</keyword>
<sequence>MTPTHVRGAVGENDAELPVTPSPSLAGVSASRLGVADLESLAHATHANPFAVLGPHVTAGGELEVSAYLPGALSVSLVERDSDRLLGECTLGAIDGFFVGKMAKPCAYRLHVRWPDGEQIVADPYAFPLLLGDTDLYLIGEGSHRRLGECLGARAMTVEGVEGVRFAVWAPNAQRVAVVGDFNGWDSRRHGMRCRYPSGVWEIFIPGIGAGERYKYALIDINGERLLKADPIALSTEPPPLTASVVADATPFAWHDQTWMAERPGRHAPTAPISIYEVHAGSWRKHGGDDGGIYGWRDLTESLIPYVLEMGFTHIELMPIMEYPFGGSWGYQPLSLFAPSGRFGSPQEFAAFIDACHMAGIGVILDWVPGHFPSDPHGLARFDGTALYEYAHPFEGYHQDWNTYIYNLGRREVHGFMLASALHWLRDFHIDGLRVDAVASMIYRNYSRREGEWIPNHLGGQENLEAVAFLQHLNQVVQDEVPGAIVIAEESTAWPGVTAPVEQHGLGFSYKWNMGWMHDSLSYMSHDPLYRRYHHDQLTFGLIYAFNERFMLPISHDEVVHGKGSLLDKMPGDDWQRFANLRAYLSFMWLHPGKKLLFMGCEFAQGREWSHDRELDWWLLQEAPNAGIRHLVGDLNALYRSHPALHALDCEADGFQWVIGDDSHNSVFAWWRRDRHGREALAVANMTPQRLGGYRIGVPTAGSWQERFNSDAACYGGSNAGNGGGLQTEAVAAHGEPQSLVLTLPPLGVILLMPGALGE</sequence>
<dbReference type="InterPro" id="IPR017853">
    <property type="entry name" value="GH"/>
</dbReference>
<dbReference type="InterPro" id="IPR037439">
    <property type="entry name" value="Branching_enzy"/>
</dbReference>
<dbReference type="InterPro" id="IPR006407">
    <property type="entry name" value="GlgB"/>
</dbReference>
<evidence type="ECO:0000256" key="9">
    <source>
        <dbReference type="ARBA" id="ARBA00023277"/>
    </source>
</evidence>
<dbReference type="SUPFAM" id="SSF81296">
    <property type="entry name" value="E set domains"/>
    <property type="match status" value="2"/>
</dbReference>
<comment type="subunit">
    <text evidence="10">Monomer.</text>
</comment>
<evidence type="ECO:0000256" key="8">
    <source>
        <dbReference type="ARBA" id="ARBA00023056"/>
    </source>
</evidence>
<dbReference type="InterPro" id="IPR014756">
    <property type="entry name" value="Ig_E-set"/>
</dbReference>
<dbReference type="Pfam" id="PF02922">
    <property type="entry name" value="CBM_48"/>
    <property type="match status" value="1"/>
</dbReference>
<comment type="function">
    <text evidence="2 10">Catalyzes the formation of the alpha-1,6-glucosidic linkages in glycogen by scission of a 1,4-alpha-linked oligosaccharide from growing alpha-1,4-glucan chains and the subsequent attachment of the oligosaccharide to the alpha-1,6 position.</text>
</comment>
<dbReference type="SUPFAM" id="SSF51445">
    <property type="entry name" value="(Trans)glycosidases"/>
    <property type="match status" value="1"/>
</dbReference>
<dbReference type="HAMAP" id="MF_00685">
    <property type="entry name" value="GlgB"/>
    <property type="match status" value="1"/>
</dbReference>
<dbReference type="SMART" id="SM00642">
    <property type="entry name" value="Aamy"/>
    <property type="match status" value="1"/>
</dbReference>
<dbReference type="RefSeq" id="WP_342596497.1">
    <property type="nucleotide sequence ID" value="NZ_CP151919.1"/>
</dbReference>
<dbReference type="GO" id="GO:0003844">
    <property type="term" value="F:1,4-alpha-glucan branching enzyme activity"/>
    <property type="evidence" value="ECO:0007669"/>
    <property type="project" value="UniProtKB-EC"/>
</dbReference>
<evidence type="ECO:0000256" key="4">
    <source>
        <dbReference type="ARBA" id="ARBA00009000"/>
    </source>
</evidence>
<evidence type="ECO:0000256" key="2">
    <source>
        <dbReference type="ARBA" id="ARBA00002953"/>
    </source>
</evidence>
<dbReference type="SUPFAM" id="SSF51011">
    <property type="entry name" value="Glycosyl hydrolase domain"/>
    <property type="match status" value="1"/>
</dbReference>
<dbReference type="Pfam" id="PF22019">
    <property type="entry name" value="GlgB_N"/>
    <property type="match status" value="1"/>
</dbReference>
<proteinExistence type="inferred from homology"/>
<evidence type="ECO:0000256" key="6">
    <source>
        <dbReference type="ARBA" id="ARBA00022676"/>
    </source>
</evidence>
<comment type="similarity">
    <text evidence="4 10">Belongs to the glycosyl hydrolase 13 family. GlgB subfamily.</text>
</comment>
<dbReference type="InterPro" id="IPR013783">
    <property type="entry name" value="Ig-like_fold"/>
</dbReference>
<dbReference type="EMBL" id="CP151919">
    <property type="protein sequence ID" value="XAD56462.1"/>
    <property type="molecule type" value="Genomic_DNA"/>
</dbReference>
<dbReference type="PANTHER" id="PTHR43651">
    <property type="entry name" value="1,4-ALPHA-GLUCAN-BRANCHING ENZYME"/>
    <property type="match status" value="1"/>
</dbReference>
<dbReference type="Gene3D" id="2.60.40.10">
    <property type="entry name" value="Immunoglobulins"/>
    <property type="match status" value="1"/>
</dbReference>
<evidence type="ECO:0000256" key="3">
    <source>
        <dbReference type="ARBA" id="ARBA00004964"/>
    </source>
</evidence>
<dbReference type="InterPro" id="IPR006048">
    <property type="entry name" value="A-amylase/branching_C"/>
</dbReference>
<evidence type="ECO:0000313" key="14">
    <source>
        <dbReference type="Proteomes" id="UP001453229"/>
    </source>
</evidence>
<dbReference type="CDD" id="cd02855">
    <property type="entry name" value="E_set_GBE_prok_N"/>
    <property type="match status" value="1"/>
</dbReference>
<evidence type="ECO:0000256" key="5">
    <source>
        <dbReference type="ARBA" id="ARBA00022600"/>
    </source>
</evidence>
<evidence type="ECO:0000313" key="13">
    <source>
        <dbReference type="EMBL" id="XAD56462.1"/>
    </source>
</evidence>
<evidence type="ECO:0000259" key="12">
    <source>
        <dbReference type="SMART" id="SM00642"/>
    </source>
</evidence>
<dbReference type="InterPro" id="IPR013780">
    <property type="entry name" value="Glyco_hydro_b"/>
</dbReference>
<dbReference type="CDD" id="cd11322">
    <property type="entry name" value="AmyAc_Glg_BE"/>
    <property type="match status" value="1"/>
</dbReference>
<evidence type="ECO:0000256" key="7">
    <source>
        <dbReference type="ARBA" id="ARBA00022679"/>
    </source>
</evidence>
<protein>
    <recommendedName>
        <fullName evidence="10">1,4-alpha-glucan branching enzyme GlgB</fullName>
        <ecNumber evidence="10">2.4.1.18</ecNumber>
    </recommendedName>
    <alternativeName>
        <fullName evidence="10">1,4-alpha-D-glucan:1,4-alpha-D-glucan 6-glucosyl-transferase</fullName>
    </alternativeName>
    <alternativeName>
        <fullName evidence="10">Alpha-(1-&gt;4)-glucan branching enzyme</fullName>
    </alternativeName>
    <alternativeName>
        <fullName evidence="10">Glycogen branching enzyme</fullName>
        <shortName evidence="10">BE</shortName>
    </alternativeName>
</protein>
<dbReference type="PIRSF" id="PIRSF000463">
    <property type="entry name" value="GlgB"/>
    <property type="match status" value="1"/>
</dbReference>
<feature type="region of interest" description="Disordered" evidence="11">
    <location>
        <begin position="1"/>
        <end position="22"/>
    </location>
</feature>
<dbReference type="NCBIfam" id="NF003811">
    <property type="entry name" value="PRK05402.1"/>
    <property type="match status" value="1"/>
</dbReference>
<accession>A0ABZ3CZC2</accession>
<feature type="active site" description="Nucleophile" evidence="10">
    <location>
        <position position="436"/>
    </location>
</feature>
<dbReference type="Proteomes" id="UP001453229">
    <property type="component" value="Chromosome"/>
</dbReference>
<dbReference type="PANTHER" id="PTHR43651:SF3">
    <property type="entry name" value="1,4-ALPHA-GLUCAN-BRANCHING ENZYME"/>
    <property type="match status" value="1"/>
</dbReference>
<evidence type="ECO:0000256" key="1">
    <source>
        <dbReference type="ARBA" id="ARBA00000826"/>
    </source>
</evidence>
<dbReference type="EC" id="2.4.1.18" evidence="10"/>
<reference evidence="13 14" key="1">
    <citation type="submission" date="2024-04" db="EMBL/GenBank/DDBJ databases">
        <title>Salinicola lusitanus LLJ914,a marine bacterium isolated from the Okinawa Trough.</title>
        <authorList>
            <person name="Li J."/>
        </authorList>
    </citation>
    <scope>NUCLEOTIDE SEQUENCE [LARGE SCALE GENOMIC DNA]</scope>
    <source>
        <strain evidence="13 14">LLJ914</strain>
    </source>
</reference>
<feature type="active site" description="Proton donor" evidence="10">
    <location>
        <position position="489"/>
    </location>
</feature>
<dbReference type="InterPro" id="IPR004193">
    <property type="entry name" value="Glyco_hydro_13_N"/>
</dbReference>
<dbReference type="InterPro" id="IPR006047">
    <property type="entry name" value="GH13_cat_dom"/>
</dbReference>
<dbReference type="InterPro" id="IPR044143">
    <property type="entry name" value="GlgB_N_E_set_prok"/>
</dbReference>
<feature type="domain" description="Glycosyl hydrolase family 13 catalytic" evidence="12">
    <location>
        <begin position="277"/>
        <end position="629"/>
    </location>
</feature>
<comment type="catalytic activity">
    <reaction evidence="1 10">
        <text>Transfers a segment of a (1-&gt;4)-alpha-D-glucan chain to a primary hydroxy group in a similar glucan chain.</text>
        <dbReference type="EC" id="2.4.1.18"/>
    </reaction>
</comment>
<name>A0ABZ3CZC2_9GAMM</name>
<dbReference type="Gene3D" id="3.20.20.80">
    <property type="entry name" value="Glycosidases"/>
    <property type="match status" value="1"/>
</dbReference>
<gene>
    <name evidence="10 13" type="primary">glgB</name>
    <name evidence="13" type="ORF">AAGT95_10855</name>
</gene>
<comment type="pathway">
    <text evidence="3 10">Glycan biosynthesis; glycogen biosynthesis.</text>
</comment>
<keyword evidence="6 10" id="KW-0328">Glycosyltransferase</keyword>
<keyword evidence="7 10" id="KW-0808">Transferase</keyword>
<dbReference type="NCBIfam" id="TIGR01515">
    <property type="entry name" value="branching_enzym"/>
    <property type="match status" value="1"/>
</dbReference>
<evidence type="ECO:0000256" key="10">
    <source>
        <dbReference type="HAMAP-Rule" id="MF_00685"/>
    </source>
</evidence>
<evidence type="ECO:0000256" key="11">
    <source>
        <dbReference type="SAM" id="MobiDB-lite"/>
    </source>
</evidence>
<dbReference type="InterPro" id="IPR054169">
    <property type="entry name" value="GlgB_N"/>
</dbReference>
<keyword evidence="9 10" id="KW-0119">Carbohydrate metabolism</keyword>
<organism evidence="13 14">
    <name type="scientific">Salinicola lusitanus</name>
    <dbReference type="NCBI Taxonomy" id="1949085"/>
    <lineage>
        <taxon>Bacteria</taxon>
        <taxon>Pseudomonadati</taxon>
        <taxon>Pseudomonadota</taxon>
        <taxon>Gammaproteobacteria</taxon>
        <taxon>Oceanospirillales</taxon>
        <taxon>Halomonadaceae</taxon>
        <taxon>Salinicola</taxon>
    </lineage>
</organism>
<keyword evidence="5 10" id="KW-0321">Glycogen metabolism</keyword>
<dbReference type="NCBIfam" id="NF008967">
    <property type="entry name" value="PRK12313.1"/>
    <property type="match status" value="1"/>
</dbReference>
<dbReference type="Pfam" id="PF02806">
    <property type="entry name" value="Alpha-amylase_C"/>
    <property type="match status" value="1"/>
</dbReference>
<keyword evidence="14" id="KW-1185">Reference proteome</keyword>